<evidence type="ECO:0008006" key="6">
    <source>
        <dbReference type="Google" id="ProtNLM"/>
    </source>
</evidence>
<feature type="domain" description="Metalloprotease TldD/E central" evidence="3">
    <location>
        <begin position="141"/>
        <end position="237"/>
    </location>
</feature>
<dbReference type="InterPro" id="IPR036059">
    <property type="entry name" value="TldD/PmbA_sf"/>
</dbReference>
<evidence type="ECO:0000259" key="2">
    <source>
        <dbReference type="Pfam" id="PF19289"/>
    </source>
</evidence>
<dbReference type="GO" id="GO:0006508">
    <property type="term" value="P:proteolysis"/>
    <property type="evidence" value="ECO:0007669"/>
    <property type="project" value="InterPro"/>
</dbReference>
<feature type="domain" description="Metalloprotease TldD/E C-terminal" evidence="2">
    <location>
        <begin position="259"/>
        <end position="475"/>
    </location>
</feature>
<dbReference type="InterPro" id="IPR045569">
    <property type="entry name" value="Metalloprtase-TldD/E_C"/>
</dbReference>
<organism evidence="4 5">
    <name type="scientific">Candidatus Nitrosocaldus cavascurensis</name>
    <dbReference type="NCBI Taxonomy" id="2058097"/>
    <lineage>
        <taxon>Archaea</taxon>
        <taxon>Nitrososphaerota</taxon>
        <taxon>Nitrososphaeria</taxon>
        <taxon>Candidatus Nitrosocaldales</taxon>
        <taxon>Candidatus Nitrosocaldaceae</taxon>
        <taxon>Candidatus Nitrosocaldus</taxon>
    </lineage>
</organism>
<sequence>MYIPTNDLLIKHLGKAKMVKYLDIKVCHNKCNSLIFKGDAIAAREDEDIVITARAVANGYGIASVSKIESTPSSSLEHSIDDIVEQAIEHATSSLSYSQADGSSSGSSISNGSNRRGGYGVNLVEVDVERGYATTPVADYDSTSLYELIDYVVSTLRSRLRGRDDVRIEVSLSYVESENGLVSSEGTDIRERTATTTIDIRLTMRYHGGIIQVSKSMGGRGGIEVLKRKSMDDALDEMIATMNHLVHAKQFSILESGIRFKVVLDNEAGGALARLIGNMLEADEFNPKIFSSLYVQEGVEVVDDPTLPNGYGSFVWDDEGVRGRRKVLIGSDTLNLLHTRLTACIPEDGYSTPGNARGVDGIPKPSVSNVYIKPMDWYVDEMVDDARECILMKGVERVSADTRRGIVEIKPIIAYHVKDNEMMYAIKGISLQDSIRNILKGIDAISRVAILKPYRDERYGFRIGEGSPYIRLESARCVCSVI</sequence>
<dbReference type="Pfam" id="PF19290">
    <property type="entry name" value="PmbA_TldD_2nd"/>
    <property type="match status" value="1"/>
</dbReference>
<dbReference type="GO" id="GO:0005829">
    <property type="term" value="C:cytosol"/>
    <property type="evidence" value="ECO:0007669"/>
    <property type="project" value="TreeGrafter"/>
</dbReference>
<evidence type="ECO:0000313" key="5">
    <source>
        <dbReference type="Proteomes" id="UP000236248"/>
    </source>
</evidence>
<dbReference type="Pfam" id="PF19289">
    <property type="entry name" value="PmbA_TldD_3rd"/>
    <property type="match status" value="1"/>
</dbReference>
<dbReference type="AlphaFoldDB" id="A0A2K5APE6"/>
<evidence type="ECO:0000259" key="3">
    <source>
        <dbReference type="Pfam" id="PF19290"/>
    </source>
</evidence>
<dbReference type="InterPro" id="IPR045570">
    <property type="entry name" value="Metalloprtase-TldD/E_cen_dom"/>
</dbReference>
<reference evidence="5" key="1">
    <citation type="submission" date="2018-01" db="EMBL/GenBank/DDBJ databases">
        <authorList>
            <person name="Kerou L M."/>
        </authorList>
    </citation>
    <scope>NUCLEOTIDE SEQUENCE [LARGE SCALE GENOMIC DNA]</scope>
    <source>
        <strain evidence="5">SCU2</strain>
    </source>
</reference>
<name>A0A2K5APE6_9ARCH</name>
<accession>A0A2K5APE6</accession>
<protein>
    <recommendedName>
        <fullName evidence="6">TldD/PmbA family protein</fullName>
    </recommendedName>
</protein>
<dbReference type="InterPro" id="IPR051463">
    <property type="entry name" value="Peptidase_U62_metallo"/>
</dbReference>
<keyword evidence="5" id="KW-1185">Reference proteome</keyword>
<dbReference type="GO" id="GO:0008237">
    <property type="term" value="F:metallopeptidase activity"/>
    <property type="evidence" value="ECO:0007669"/>
    <property type="project" value="InterPro"/>
</dbReference>
<dbReference type="PANTHER" id="PTHR30624">
    <property type="entry name" value="UNCHARACTERIZED PROTEIN TLDD AND PMBA"/>
    <property type="match status" value="1"/>
</dbReference>
<evidence type="ECO:0000256" key="1">
    <source>
        <dbReference type="ARBA" id="ARBA00005836"/>
    </source>
</evidence>
<dbReference type="EMBL" id="LT981265">
    <property type="protein sequence ID" value="SPC33521.1"/>
    <property type="molecule type" value="Genomic_DNA"/>
</dbReference>
<evidence type="ECO:0000313" key="4">
    <source>
        <dbReference type="EMBL" id="SPC33521.1"/>
    </source>
</evidence>
<proteinExistence type="inferred from homology"/>
<dbReference type="KEGG" id="ncv:NCAV_0327"/>
<gene>
    <name evidence="4" type="ORF">NCAV_0327</name>
</gene>
<dbReference type="SUPFAM" id="SSF111283">
    <property type="entry name" value="Putative modulator of DNA gyrase, PmbA/TldD"/>
    <property type="match status" value="1"/>
</dbReference>
<comment type="similarity">
    <text evidence="1">Belongs to the peptidase U62 family.</text>
</comment>
<dbReference type="Proteomes" id="UP000236248">
    <property type="component" value="Chromosome NCAV"/>
</dbReference>
<dbReference type="PANTHER" id="PTHR30624:SF0">
    <property type="entry name" value="METALLOPROTEASE SLR0863"/>
    <property type="match status" value="1"/>
</dbReference>